<proteinExistence type="predicted"/>
<evidence type="ECO:0000313" key="1">
    <source>
        <dbReference type="EMBL" id="BAY81697.1"/>
    </source>
</evidence>
<reference evidence="1 2" key="1">
    <citation type="submission" date="2017-06" db="EMBL/GenBank/DDBJ databases">
        <title>Genome sequencing of cyanobaciteial culture collection at National Institute for Environmental Studies (NIES).</title>
        <authorList>
            <person name="Hirose Y."/>
            <person name="Shimura Y."/>
            <person name="Fujisawa T."/>
            <person name="Nakamura Y."/>
            <person name="Kawachi M."/>
        </authorList>
    </citation>
    <scope>NUCLEOTIDE SEQUENCE [LARGE SCALE GENOMIC DNA]</scope>
    <source>
        <strain evidence="1 2">NIES-267</strain>
    </source>
</reference>
<organism evidence="1 2">
    <name type="scientific">Calothrix parasitica NIES-267</name>
    <dbReference type="NCBI Taxonomy" id="1973488"/>
    <lineage>
        <taxon>Bacteria</taxon>
        <taxon>Bacillati</taxon>
        <taxon>Cyanobacteriota</taxon>
        <taxon>Cyanophyceae</taxon>
        <taxon>Nostocales</taxon>
        <taxon>Calotrichaceae</taxon>
        <taxon>Calothrix</taxon>
    </lineage>
</organism>
<gene>
    <name evidence="1" type="ORF">NIES267_11740</name>
</gene>
<keyword evidence="2" id="KW-1185">Reference proteome</keyword>
<name>A0A1Z4LKD3_9CYAN</name>
<dbReference type="OrthoDB" id="457956at2"/>
<dbReference type="Proteomes" id="UP000218418">
    <property type="component" value="Chromosome"/>
</dbReference>
<protein>
    <submittedName>
        <fullName evidence="1">Uncharacterized protein</fullName>
    </submittedName>
</protein>
<sequence length="93" mass="11058">MLAICFICLWVSMTLMFFASIFQAFKHGITHLRKLHQIPCSKCDFFTNDYRLKCTIHPTKACTESAINCLDFELKTKTTNINHPSWWKWWKII</sequence>
<dbReference type="EMBL" id="AP018227">
    <property type="protein sequence ID" value="BAY81697.1"/>
    <property type="molecule type" value="Genomic_DNA"/>
</dbReference>
<accession>A0A1Z4LKD3</accession>
<evidence type="ECO:0000313" key="2">
    <source>
        <dbReference type="Proteomes" id="UP000218418"/>
    </source>
</evidence>
<dbReference type="AlphaFoldDB" id="A0A1Z4LKD3"/>